<feature type="transmembrane region" description="Helical" evidence="3">
    <location>
        <begin position="386"/>
        <end position="405"/>
    </location>
</feature>
<feature type="region of interest" description="Disordered" evidence="2">
    <location>
        <begin position="1"/>
        <end position="28"/>
    </location>
</feature>
<keyword evidence="3" id="KW-1133">Transmembrane helix</keyword>
<protein>
    <recommendedName>
        <fullName evidence="4">YhaN AAA domain-containing protein</fullName>
    </recommendedName>
</protein>
<dbReference type="PANTHER" id="PTHR41259">
    <property type="entry name" value="DOUBLE-STRAND BREAK REPAIR RAD50 ATPASE, PUTATIVE-RELATED"/>
    <property type="match status" value="1"/>
</dbReference>
<dbReference type="PANTHER" id="PTHR41259:SF1">
    <property type="entry name" value="DOUBLE-STRAND BREAK REPAIR RAD50 ATPASE, PUTATIVE-RELATED"/>
    <property type="match status" value="1"/>
</dbReference>
<keyword evidence="3" id="KW-0472">Membrane</keyword>
<feature type="compositionally biased region" description="Basic residues" evidence="2">
    <location>
        <begin position="1"/>
        <end position="14"/>
    </location>
</feature>
<evidence type="ECO:0000313" key="5">
    <source>
        <dbReference type="EMBL" id="RNM37094.1"/>
    </source>
</evidence>
<name>A0A3N0IJ95_9ACTN</name>
<dbReference type="EMBL" id="QIBZ01000002">
    <property type="protein sequence ID" value="RNM37094.1"/>
    <property type="molecule type" value="Genomic_DNA"/>
</dbReference>
<feature type="compositionally biased region" description="Polar residues" evidence="2">
    <location>
        <begin position="19"/>
        <end position="28"/>
    </location>
</feature>
<dbReference type="RefSeq" id="WP_123218884.1">
    <property type="nucleotide sequence ID" value="NZ_JACHYQ010000001.1"/>
</dbReference>
<feature type="domain" description="YhaN AAA" evidence="4">
    <location>
        <begin position="48"/>
        <end position="238"/>
    </location>
</feature>
<dbReference type="Pfam" id="PF13514">
    <property type="entry name" value="AAA_27"/>
    <property type="match status" value="1"/>
</dbReference>
<evidence type="ECO:0000259" key="4">
    <source>
        <dbReference type="Pfam" id="PF13514"/>
    </source>
</evidence>
<keyword evidence="1" id="KW-0175">Coiled coil</keyword>
<evidence type="ECO:0000256" key="3">
    <source>
        <dbReference type="SAM" id="Phobius"/>
    </source>
</evidence>
<organism evidence="5 6">
    <name type="scientific">Slackia isoflavoniconvertens</name>
    <dbReference type="NCBI Taxonomy" id="572010"/>
    <lineage>
        <taxon>Bacteria</taxon>
        <taxon>Bacillati</taxon>
        <taxon>Actinomycetota</taxon>
        <taxon>Coriobacteriia</taxon>
        <taxon>Eggerthellales</taxon>
        <taxon>Eggerthellaceae</taxon>
        <taxon>Slackia</taxon>
    </lineage>
</organism>
<reference evidence="6" key="1">
    <citation type="submission" date="2018-05" db="EMBL/GenBank/DDBJ databases">
        <title>Genome Sequencing of selected type strains of the family Eggerthellaceae.</title>
        <authorList>
            <person name="Danylec N."/>
            <person name="Stoll D.A."/>
            <person name="Doetsch A."/>
            <person name="Huch M."/>
        </authorList>
    </citation>
    <scope>NUCLEOTIDE SEQUENCE [LARGE SCALE GENOMIC DNA]</scope>
    <source>
        <strain evidence="6">DSM 22006</strain>
    </source>
</reference>
<keyword evidence="6" id="KW-1185">Reference proteome</keyword>
<feature type="transmembrane region" description="Helical" evidence="3">
    <location>
        <begin position="411"/>
        <end position="431"/>
    </location>
</feature>
<dbReference type="GeneID" id="98662711"/>
<evidence type="ECO:0000313" key="6">
    <source>
        <dbReference type="Proteomes" id="UP000271472"/>
    </source>
</evidence>
<sequence length="763" mass="81996">MTAKHAAQHSKKKAPAQPSIDTSRGLMQSESACVPANSQVESHAGIYLQRAHMTAFGRFIDRTLGPFKPGLNVVYGPNEAGKTTARAFVGGVLFGWPEARGSRNAYKPRAASREGSLLFCDAATGEVGRVSRARNAEGLIGDDAWLAAVCGDIDRETFQTLFSLDADELRSLEAAPDISAKLLTAGSGTKESPAHVASALDARIAALMSRAASETESFPNLKRELEGVKERLLETRAQADELKAEDIELRALLDDRERLQRELSTLDSKIEAMAACKGELSRIDSTRHRLREEMASAQSELRACEADARAELAAYAATPHVSAEDEARLRASLELLSEQEDAAAQRLSSAREAYEQARGFWEARRDAATQAEKAPEARASRTAPIAAFRAAGLLAVAAFALALAVPDALPVAIFAMVASVCCVGVGALLIAKAKPTPPSSNVDVDSARATMVAHKSTYDSREGEVMVVADQVRASLAQLGFSSHVVTARAALRELGVMHDAREAQLRADRARRQAQAGIDNAGEELARCEAYRCECLKSVGLAGDSSFDDVEAAAFELAQKRANLDERLEGMISRVGQLRQILSDGERASELDLLKTQRAQIITRQTDSAHELVRLLLAKRMVSGAIEAWGTESQPKVYERASHLMELMTAGAWAGVASSGSDVCAIDSFGAQFPPRLLSLGTCQQLYLALRIALLECAPEVGTAVPVLADDILVNFDDDRRAGAARALAELAQSRQVIVFTCHKEVVSTFNEQAQNVHVLDI</sequence>
<accession>A0A3N0IJ95</accession>
<dbReference type="OrthoDB" id="3177877at2"/>
<gene>
    <name evidence="5" type="ORF">DMP05_01750</name>
</gene>
<proteinExistence type="predicted"/>
<keyword evidence="3" id="KW-0812">Transmembrane</keyword>
<evidence type="ECO:0000256" key="2">
    <source>
        <dbReference type="SAM" id="MobiDB-lite"/>
    </source>
</evidence>
<dbReference type="InterPro" id="IPR038734">
    <property type="entry name" value="YhaN_AAA"/>
</dbReference>
<dbReference type="Proteomes" id="UP000271472">
    <property type="component" value="Unassembled WGS sequence"/>
</dbReference>
<dbReference type="AlphaFoldDB" id="A0A3N0IJ95"/>
<dbReference type="Gene3D" id="3.40.50.300">
    <property type="entry name" value="P-loop containing nucleotide triphosphate hydrolases"/>
    <property type="match status" value="2"/>
</dbReference>
<evidence type="ECO:0000256" key="1">
    <source>
        <dbReference type="SAM" id="Coils"/>
    </source>
</evidence>
<dbReference type="InterPro" id="IPR027417">
    <property type="entry name" value="P-loop_NTPase"/>
</dbReference>
<feature type="coiled-coil region" evidence="1">
    <location>
        <begin position="222"/>
        <end position="307"/>
    </location>
</feature>
<dbReference type="SUPFAM" id="SSF52540">
    <property type="entry name" value="P-loop containing nucleoside triphosphate hydrolases"/>
    <property type="match status" value="1"/>
</dbReference>
<comment type="caution">
    <text evidence="5">The sequence shown here is derived from an EMBL/GenBank/DDBJ whole genome shotgun (WGS) entry which is preliminary data.</text>
</comment>